<feature type="signal peptide" evidence="1">
    <location>
        <begin position="1"/>
        <end position="26"/>
    </location>
</feature>
<dbReference type="Proteomes" id="UP001371218">
    <property type="component" value="Unassembled WGS sequence"/>
</dbReference>
<evidence type="ECO:0000256" key="1">
    <source>
        <dbReference type="SAM" id="SignalP"/>
    </source>
</evidence>
<organism evidence="3 4">
    <name type="scientific">Ideonella lacteola</name>
    <dbReference type="NCBI Taxonomy" id="2984193"/>
    <lineage>
        <taxon>Bacteria</taxon>
        <taxon>Pseudomonadati</taxon>
        <taxon>Pseudomonadota</taxon>
        <taxon>Betaproteobacteria</taxon>
        <taxon>Burkholderiales</taxon>
        <taxon>Sphaerotilaceae</taxon>
        <taxon>Ideonella</taxon>
    </lineage>
</organism>
<dbReference type="SUPFAM" id="SSF49899">
    <property type="entry name" value="Concanavalin A-like lectins/glucanases"/>
    <property type="match status" value="1"/>
</dbReference>
<name>A0ABU9BT53_9BURK</name>
<keyword evidence="4" id="KW-1185">Reference proteome</keyword>
<dbReference type="GO" id="GO:0016829">
    <property type="term" value="F:lyase activity"/>
    <property type="evidence" value="ECO:0007669"/>
    <property type="project" value="UniProtKB-KW"/>
</dbReference>
<keyword evidence="3" id="KW-0456">Lyase</keyword>
<accession>A0ABU9BT53</accession>
<dbReference type="InterPro" id="IPR014895">
    <property type="entry name" value="Alginate_lyase_2"/>
</dbReference>
<dbReference type="Pfam" id="PF08787">
    <property type="entry name" value="Alginate_lyase2"/>
    <property type="match status" value="1"/>
</dbReference>
<reference evidence="3 4" key="1">
    <citation type="submission" date="2024-04" db="EMBL/GenBank/DDBJ databases">
        <title>Novel species of the genus Ideonella isolated from streams.</title>
        <authorList>
            <person name="Lu H."/>
        </authorList>
    </citation>
    <scope>NUCLEOTIDE SEQUENCE [LARGE SCALE GENOMIC DNA]</scope>
    <source>
        <strain evidence="3 4">DXS29W</strain>
    </source>
</reference>
<keyword evidence="1" id="KW-0732">Signal</keyword>
<feature type="domain" description="Alginate lyase 2" evidence="2">
    <location>
        <begin position="40"/>
        <end position="259"/>
    </location>
</feature>
<sequence length="309" mass="33847">MMLDTRKIAVATALMLPLCWVVPAAAQTYPADKPELEYLDYWRLDTNYPTAGRYTDAKSKSPKQLDTYTDPLFRVITGGGVQMDARFGGAVTSTGTAYPRTELREMASAKTEADWDCKSKAKTMSLQLRIKQTPRYKPEMSVAQIHDADSDNLEVLYVYDKAQNGNAFPAPGTLGDKGKIIVKFNGGRSPDEVLDTAHVVGDKFQLTVHANDTFAGKGKMAVEYTNVSQGKSKASTKVSFDSSTQPGCYFKAGNYAQACTRKFIDGSTNPTCNDKDFPLSNGYTWEPDASRSAVSTMVLYNLTVNPKGN</sequence>
<feature type="chain" id="PRO_5047103282" evidence="1">
    <location>
        <begin position="27"/>
        <end position="309"/>
    </location>
</feature>
<dbReference type="EMBL" id="JBBUTG010000012">
    <property type="protein sequence ID" value="MEK8032914.1"/>
    <property type="molecule type" value="Genomic_DNA"/>
</dbReference>
<dbReference type="RefSeq" id="WP_341427328.1">
    <property type="nucleotide sequence ID" value="NZ_JBBUTG010000012.1"/>
</dbReference>
<dbReference type="Gene3D" id="2.60.120.200">
    <property type="match status" value="1"/>
</dbReference>
<evidence type="ECO:0000313" key="3">
    <source>
        <dbReference type="EMBL" id="MEK8032914.1"/>
    </source>
</evidence>
<dbReference type="InterPro" id="IPR013320">
    <property type="entry name" value="ConA-like_dom_sf"/>
</dbReference>
<comment type="caution">
    <text evidence="3">The sequence shown here is derived from an EMBL/GenBank/DDBJ whole genome shotgun (WGS) entry which is preliminary data.</text>
</comment>
<evidence type="ECO:0000313" key="4">
    <source>
        <dbReference type="Proteomes" id="UP001371218"/>
    </source>
</evidence>
<proteinExistence type="predicted"/>
<protein>
    <submittedName>
        <fullName evidence="3">Polysaccharide lyase family 7 protein</fullName>
    </submittedName>
</protein>
<evidence type="ECO:0000259" key="2">
    <source>
        <dbReference type="Pfam" id="PF08787"/>
    </source>
</evidence>
<gene>
    <name evidence="3" type="ORF">AACH06_19000</name>
</gene>